<evidence type="ECO:0000259" key="4">
    <source>
        <dbReference type="Pfam" id="PF00155"/>
    </source>
</evidence>
<dbReference type="Proteomes" id="UP000198797">
    <property type="component" value="Unassembled WGS sequence"/>
</dbReference>
<evidence type="ECO:0000256" key="2">
    <source>
        <dbReference type="ARBA" id="ARBA00022576"/>
    </source>
</evidence>
<comment type="cofactor">
    <cofactor evidence="1">
        <name>pyridoxal 5'-phosphate</name>
        <dbReference type="ChEBI" id="CHEBI:597326"/>
    </cofactor>
</comment>
<name>A0A1C5A2D4_9ACTN</name>
<evidence type="ECO:0000256" key="1">
    <source>
        <dbReference type="ARBA" id="ARBA00001933"/>
    </source>
</evidence>
<dbReference type="PANTHER" id="PTHR42832:SF3">
    <property type="entry name" value="L-GLUTAMINE--4-(METHYLSULFANYL)-2-OXOBUTANOATE AMINOTRANSFERASE"/>
    <property type="match status" value="1"/>
</dbReference>
<dbReference type="InterPro" id="IPR015422">
    <property type="entry name" value="PyrdxlP-dep_Trfase_small"/>
</dbReference>
<dbReference type="AlphaFoldDB" id="A0A1C5A2D4"/>
<reference evidence="6" key="1">
    <citation type="submission" date="2016-06" db="EMBL/GenBank/DDBJ databases">
        <authorList>
            <person name="Varghese N."/>
            <person name="Submissions Spin"/>
        </authorList>
    </citation>
    <scope>NUCLEOTIDE SEQUENCE [LARGE SCALE GENOMIC DNA]</scope>
    <source>
        <strain evidence="6">DSM 44100</strain>
    </source>
</reference>
<dbReference type="STRING" id="121616.GA0070216_11323"/>
<proteinExistence type="predicted"/>
<dbReference type="GO" id="GO:0030170">
    <property type="term" value="F:pyridoxal phosphate binding"/>
    <property type="evidence" value="ECO:0007669"/>
    <property type="project" value="InterPro"/>
</dbReference>
<keyword evidence="6" id="KW-1185">Reference proteome</keyword>
<dbReference type="InterPro" id="IPR019880">
    <property type="entry name" value="OxyQ"/>
</dbReference>
<accession>A0A1C5A2D4</accession>
<dbReference type="GO" id="GO:0008483">
    <property type="term" value="F:transaminase activity"/>
    <property type="evidence" value="ECO:0007669"/>
    <property type="project" value="UniProtKB-KW"/>
</dbReference>
<dbReference type="Gene3D" id="3.40.640.10">
    <property type="entry name" value="Type I PLP-dependent aspartate aminotransferase-like (Major domain)"/>
    <property type="match status" value="1"/>
</dbReference>
<dbReference type="NCBIfam" id="TIGR03539">
    <property type="entry name" value="DapC_actino"/>
    <property type="match status" value="1"/>
</dbReference>
<dbReference type="InterPro" id="IPR015421">
    <property type="entry name" value="PyrdxlP-dep_Trfase_major"/>
</dbReference>
<dbReference type="EMBL" id="FMCU01000013">
    <property type="protein sequence ID" value="SCF39383.1"/>
    <property type="molecule type" value="Genomic_DNA"/>
</dbReference>
<protein>
    <submittedName>
        <fullName evidence="5">Succinyldiaminopimelate aminotransferase apoenzyme</fullName>
    </submittedName>
</protein>
<dbReference type="CDD" id="cd00609">
    <property type="entry name" value="AAT_like"/>
    <property type="match status" value="1"/>
</dbReference>
<dbReference type="InterPro" id="IPR050881">
    <property type="entry name" value="LL-DAP_aminotransferase"/>
</dbReference>
<dbReference type="InterPro" id="IPR015424">
    <property type="entry name" value="PyrdxlP-dep_Trfase"/>
</dbReference>
<dbReference type="Gene3D" id="3.90.1150.10">
    <property type="entry name" value="Aspartate Aminotransferase, domain 1"/>
    <property type="match status" value="1"/>
</dbReference>
<keyword evidence="2 5" id="KW-0032">Aminotransferase</keyword>
<dbReference type="PANTHER" id="PTHR42832">
    <property type="entry name" value="AMINO ACID AMINOTRANSFERASE"/>
    <property type="match status" value="1"/>
</dbReference>
<dbReference type="SUPFAM" id="SSF53383">
    <property type="entry name" value="PLP-dependent transferases"/>
    <property type="match status" value="1"/>
</dbReference>
<keyword evidence="3 5" id="KW-0808">Transferase</keyword>
<evidence type="ECO:0000256" key="3">
    <source>
        <dbReference type="ARBA" id="ARBA00022679"/>
    </source>
</evidence>
<gene>
    <name evidence="5" type="ORF">GA0070216_11323</name>
</gene>
<dbReference type="InterPro" id="IPR004839">
    <property type="entry name" value="Aminotransferase_I/II_large"/>
</dbReference>
<dbReference type="Pfam" id="PF00155">
    <property type="entry name" value="Aminotran_1_2"/>
    <property type="match status" value="1"/>
</dbReference>
<feature type="domain" description="Aminotransferase class I/classII large" evidence="4">
    <location>
        <begin position="28"/>
        <end position="359"/>
    </location>
</feature>
<evidence type="ECO:0000313" key="6">
    <source>
        <dbReference type="Proteomes" id="UP000198797"/>
    </source>
</evidence>
<organism evidence="5 6">
    <name type="scientific">Micromonospora matsumotoense</name>
    <dbReference type="NCBI Taxonomy" id="121616"/>
    <lineage>
        <taxon>Bacteria</taxon>
        <taxon>Bacillati</taxon>
        <taxon>Actinomycetota</taxon>
        <taxon>Actinomycetes</taxon>
        <taxon>Micromonosporales</taxon>
        <taxon>Micromonosporaceae</taxon>
        <taxon>Micromonospora</taxon>
    </lineage>
</organism>
<evidence type="ECO:0000313" key="5">
    <source>
        <dbReference type="EMBL" id="SCF39383.1"/>
    </source>
</evidence>
<sequence>MIKALPEFPWSALAPLRDRAARHPDGIVNLALGTPVDPAPEIVQQALCSAADAPSHPATEGTPALREAAAAYLSRRFGVAAEAGAVLPSVGTKELIAWLPTVLSVGPGDLVAYPELSFPTYDVSARLAGATPVPVNLDHGLPEPAPRVLWLNTPSNPDGRVLSADRMREIVSWCRERGVLVVNDECYLEYGWEQEPISILHPEVCGDSHTGVLAVHTLSKRSNLAGYRAGFITGDPRVVQEMLEVRRHAGLILPTPIAAAMTAALADDTHVELQRERYARRRAQLRPALEARGLRVDHSDSGLYLWVTRDEPCWDTAAFLADEGILGAPGSIYGRPGENHVRLAVTATDERIASAVARLAR</sequence>